<evidence type="ECO:0000256" key="4">
    <source>
        <dbReference type="ARBA" id="ARBA00023239"/>
    </source>
</evidence>
<dbReference type="GO" id="GO:0046872">
    <property type="term" value="F:metal ion binding"/>
    <property type="evidence" value="ECO:0007669"/>
    <property type="project" value="UniProtKB-KW"/>
</dbReference>
<dbReference type="PANTHER" id="PTHR33337:SF33">
    <property type="entry name" value="CENP-V_GFA DOMAIN-CONTAINING PROTEIN"/>
    <property type="match status" value="1"/>
</dbReference>
<evidence type="ECO:0000259" key="5">
    <source>
        <dbReference type="PROSITE" id="PS51891"/>
    </source>
</evidence>
<evidence type="ECO:0000313" key="6">
    <source>
        <dbReference type="EMBL" id="TCN88947.1"/>
    </source>
</evidence>
<proteinExistence type="inferred from homology"/>
<dbReference type="EMBL" id="SLWF01000003">
    <property type="protein sequence ID" value="TCN88947.1"/>
    <property type="molecule type" value="Genomic_DNA"/>
</dbReference>
<organism evidence="6 7">
    <name type="scientific">Shewanella fodinae</name>
    <dbReference type="NCBI Taxonomy" id="552357"/>
    <lineage>
        <taxon>Bacteria</taxon>
        <taxon>Pseudomonadati</taxon>
        <taxon>Pseudomonadota</taxon>
        <taxon>Gammaproteobacteria</taxon>
        <taxon>Alteromonadales</taxon>
        <taxon>Shewanellaceae</taxon>
        <taxon>Shewanella</taxon>
    </lineage>
</organism>
<comment type="caution">
    <text evidence="6">The sequence shown here is derived from an EMBL/GenBank/DDBJ whole genome shotgun (WGS) entry which is preliminary data.</text>
</comment>
<protein>
    <recommendedName>
        <fullName evidence="5">CENP-V/GFA domain-containing protein</fullName>
    </recommendedName>
</protein>
<dbReference type="PANTHER" id="PTHR33337">
    <property type="entry name" value="GFA DOMAIN-CONTAINING PROTEIN"/>
    <property type="match status" value="1"/>
</dbReference>
<reference evidence="6 7" key="1">
    <citation type="submission" date="2019-03" db="EMBL/GenBank/DDBJ databases">
        <title>Freshwater and sediment microbial communities from various areas in North America, analyzing microbe dynamics in response to fracking.</title>
        <authorList>
            <person name="Lamendella R."/>
        </authorList>
    </citation>
    <scope>NUCLEOTIDE SEQUENCE [LARGE SCALE GENOMIC DNA]</scope>
    <source>
        <strain evidence="6 7">74A</strain>
    </source>
</reference>
<dbReference type="PROSITE" id="PS51891">
    <property type="entry name" value="CENP_V_GFA"/>
    <property type="match status" value="1"/>
</dbReference>
<dbReference type="SUPFAM" id="SSF51316">
    <property type="entry name" value="Mss4-like"/>
    <property type="match status" value="1"/>
</dbReference>
<dbReference type="InterPro" id="IPR011057">
    <property type="entry name" value="Mss4-like_sf"/>
</dbReference>
<keyword evidence="2" id="KW-0479">Metal-binding</keyword>
<dbReference type="Proteomes" id="UP000294832">
    <property type="component" value="Unassembled WGS sequence"/>
</dbReference>
<gene>
    <name evidence="6" type="ORF">EDC91_103128</name>
</gene>
<feature type="domain" description="CENP-V/GFA" evidence="5">
    <location>
        <begin position="7"/>
        <end position="126"/>
    </location>
</feature>
<keyword evidence="7" id="KW-1185">Reference proteome</keyword>
<dbReference type="AlphaFoldDB" id="A0A4R2FHW2"/>
<dbReference type="OrthoDB" id="4188830at2"/>
<dbReference type="GO" id="GO:0016846">
    <property type="term" value="F:carbon-sulfur lyase activity"/>
    <property type="evidence" value="ECO:0007669"/>
    <property type="project" value="InterPro"/>
</dbReference>
<dbReference type="RefSeq" id="WP_133037887.1">
    <property type="nucleotide sequence ID" value="NZ_SLWF01000003.1"/>
</dbReference>
<evidence type="ECO:0000256" key="3">
    <source>
        <dbReference type="ARBA" id="ARBA00022833"/>
    </source>
</evidence>
<comment type="similarity">
    <text evidence="1">Belongs to the Gfa family.</text>
</comment>
<keyword evidence="4" id="KW-0456">Lyase</keyword>
<accession>A0A4R2FHW2</accession>
<keyword evidence="3" id="KW-0862">Zinc</keyword>
<evidence type="ECO:0000256" key="1">
    <source>
        <dbReference type="ARBA" id="ARBA00005495"/>
    </source>
</evidence>
<dbReference type="Pfam" id="PF04828">
    <property type="entry name" value="GFA"/>
    <property type="match status" value="1"/>
</dbReference>
<name>A0A4R2FHW2_9GAMM</name>
<dbReference type="InterPro" id="IPR006913">
    <property type="entry name" value="CENP-V/GFA"/>
</dbReference>
<evidence type="ECO:0000313" key="7">
    <source>
        <dbReference type="Proteomes" id="UP000294832"/>
    </source>
</evidence>
<dbReference type="Gene3D" id="3.90.1590.10">
    <property type="entry name" value="glutathione-dependent formaldehyde- activating enzyme (gfa)"/>
    <property type="match status" value="1"/>
</dbReference>
<sequence>MPTPYPLQGGCDCGFIRYRLNCKPLIVHCCHCSWCQRETGSAFAVNAMVESEQVELLQGEPELINTPSASGQGQQIARCPKCHVALWSHYAGSGPLTKFVRVGTLDQPQVLPPDVHIFTSTKQPWVILPEHIPAFAEYYDRQLVWSADSLQRAEVLMPKIKAYRQSLKPA</sequence>
<evidence type="ECO:0000256" key="2">
    <source>
        <dbReference type="ARBA" id="ARBA00022723"/>
    </source>
</evidence>